<feature type="compositionally biased region" description="Basic and acidic residues" evidence="1">
    <location>
        <begin position="143"/>
        <end position="157"/>
    </location>
</feature>
<reference evidence="2" key="1">
    <citation type="journal article" date="2020" name="Stud. Mycol.">
        <title>101 Dothideomycetes genomes: a test case for predicting lifestyles and emergence of pathogens.</title>
        <authorList>
            <person name="Haridas S."/>
            <person name="Albert R."/>
            <person name="Binder M."/>
            <person name="Bloem J."/>
            <person name="Labutti K."/>
            <person name="Salamov A."/>
            <person name="Andreopoulos B."/>
            <person name="Baker S."/>
            <person name="Barry K."/>
            <person name="Bills G."/>
            <person name="Bluhm B."/>
            <person name="Cannon C."/>
            <person name="Castanera R."/>
            <person name="Culley D."/>
            <person name="Daum C."/>
            <person name="Ezra D."/>
            <person name="Gonzalez J."/>
            <person name="Henrissat B."/>
            <person name="Kuo A."/>
            <person name="Liang C."/>
            <person name="Lipzen A."/>
            <person name="Lutzoni F."/>
            <person name="Magnuson J."/>
            <person name="Mondo S."/>
            <person name="Nolan M."/>
            <person name="Ohm R."/>
            <person name="Pangilinan J."/>
            <person name="Park H.-J."/>
            <person name="Ramirez L."/>
            <person name="Alfaro M."/>
            <person name="Sun H."/>
            <person name="Tritt A."/>
            <person name="Yoshinaga Y."/>
            <person name="Zwiers L.-H."/>
            <person name="Turgeon B."/>
            <person name="Goodwin S."/>
            <person name="Spatafora J."/>
            <person name="Crous P."/>
            <person name="Grigoriev I."/>
        </authorList>
    </citation>
    <scope>NUCLEOTIDE SEQUENCE</scope>
    <source>
        <strain evidence="2">CBS 269.34</strain>
    </source>
</reference>
<evidence type="ECO:0000256" key="1">
    <source>
        <dbReference type="SAM" id="MobiDB-lite"/>
    </source>
</evidence>
<feature type="region of interest" description="Disordered" evidence="1">
    <location>
        <begin position="1"/>
        <end position="47"/>
    </location>
</feature>
<sequence length="515" mass="57406">MAPKERQLSCDSPPLPSSPRRHRLRPDEMVFPTTDRGHFTEDGKQVANYHDTAQRLTVEGNYLDSIVPATSGPSASSQTRPPGSGTVGPFSQPQPLDSGSSNPITSAPIRRKPPKANHISPAAYALREAEKAASEAQQKHAKAKSEPSNKDAVRAAESADRKLEAAKEYKSKLLDVLLLAKQGDHCATEVIALTTSVLNELNSTKLNSTPLELLSLVLRSPDTCEGYEWVEDSWYADNIMDELVLLSLPDNQTQNGVFFCPIGEVARIVQALDQGATIDSFEDYLPARDLPENATQMIFFFNTKNHWIVARASAFERSDEVHGMIEVYNPAVFHKVGRGSGLAFAKEFLPTFMEAVSQDSQNELFRRATWREVIASPCPLQRLENTDCGPICVWVALRLLSKIDPVESAMAGSEFPPTELERVAFGKQVRLQCARELYNRTTVCGEFYNRVLGMFRSEDFSMVHNQRVLGLLKEGMASRYHYREDEIDDAIAELEDLGRWHVDGTRLVFVDDMES</sequence>
<keyword evidence="3" id="KW-1185">Reference proteome</keyword>
<gene>
    <name evidence="2" type="ORF">BU16DRAFT_197408</name>
</gene>
<feature type="region of interest" description="Disordered" evidence="1">
    <location>
        <begin position="64"/>
        <end position="157"/>
    </location>
</feature>
<evidence type="ECO:0000313" key="3">
    <source>
        <dbReference type="Proteomes" id="UP000799750"/>
    </source>
</evidence>
<feature type="compositionally biased region" description="Polar residues" evidence="1">
    <location>
        <begin position="89"/>
        <end position="105"/>
    </location>
</feature>
<dbReference type="OrthoDB" id="10362246at2759"/>
<dbReference type="AlphaFoldDB" id="A0A6A6RD71"/>
<proteinExistence type="predicted"/>
<accession>A0A6A6RD71</accession>
<dbReference type="Proteomes" id="UP000799750">
    <property type="component" value="Unassembled WGS sequence"/>
</dbReference>
<feature type="compositionally biased region" description="Basic and acidic residues" evidence="1">
    <location>
        <begin position="35"/>
        <end position="44"/>
    </location>
</feature>
<dbReference type="EMBL" id="MU004182">
    <property type="protein sequence ID" value="KAF2501377.1"/>
    <property type="molecule type" value="Genomic_DNA"/>
</dbReference>
<evidence type="ECO:0000313" key="2">
    <source>
        <dbReference type="EMBL" id="KAF2501377.1"/>
    </source>
</evidence>
<feature type="compositionally biased region" description="Polar residues" evidence="1">
    <location>
        <begin position="71"/>
        <end position="81"/>
    </location>
</feature>
<name>A0A6A6RD71_9PEZI</name>
<organism evidence="2 3">
    <name type="scientific">Lophium mytilinum</name>
    <dbReference type="NCBI Taxonomy" id="390894"/>
    <lineage>
        <taxon>Eukaryota</taxon>
        <taxon>Fungi</taxon>
        <taxon>Dikarya</taxon>
        <taxon>Ascomycota</taxon>
        <taxon>Pezizomycotina</taxon>
        <taxon>Dothideomycetes</taxon>
        <taxon>Pleosporomycetidae</taxon>
        <taxon>Mytilinidiales</taxon>
        <taxon>Mytilinidiaceae</taxon>
        <taxon>Lophium</taxon>
    </lineage>
</organism>
<protein>
    <submittedName>
        <fullName evidence="2">Uncharacterized protein</fullName>
    </submittedName>
</protein>